<dbReference type="InterPro" id="IPR003661">
    <property type="entry name" value="HisK_dim/P_dom"/>
</dbReference>
<dbReference type="EC" id="2.7.13.3" evidence="2"/>
<accession>A0A7T4QY97</accession>
<protein>
    <recommendedName>
        <fullName evidence="2">histidine kinase</fullName>
        <ecNumber evidence="2">2.7.13.3</ecNumber>
    </recommendedName>
</protein>
<sequence>MRIYSTYRLVLVAILVATYVLGTVQSVLGKSQPQLFAVVSAAYLAFSAIALLRHMTLTRPYSDTQLFSEFFIDIGCLMLMSYASSNSGLALLLVVCISAASMTLPGQLSLLIASLSTIAELGEVAANIAAERADVSQFIQAGTMGMAYFTAALAIRYLSQRISTTQHLAERRREDIERLSQINQLIVQRMQTGVVVMSHNGEIKLLNNAAAELLDYPDVVISPGSKAPTELVSMAANPDNNSQLLTLGRGKVEVQVNMAHLDSTENGDCLFYLENSSKIAQRAQNLKLASLGRFSASIAHEIRNPLAAISYAAQLLSENPELEETDRKFTRIIQNHANRMNDIIQNILELSRGRPPKPERFELESWLRDFANDWQTHNPNAAELKVHASASGIIVKVDPSQLRQIVSNITENGIRHSTTEKERGQVSFELTTSPLSGGAVLDIIDNGPGIAVEDEDAIFEPFFTTQVQGSGLGLYLSRELCLANQMSIVYQRTESGQSCFRLQFSHPNRGTLT</sequence>
<keyword evidence="4" id="KW-1133">Transmembrane helix</keyword>
<keyword evidence="4" id="KW-0472">Membrane</keyword>
<dbReference type="PANTHER" id="PTHR43065">
    <property type="entry name" value="SENSOR HISTIDINE KINASE"/>
    <property type="match status" value="1"/>
</dbReference>
<keyword evidence="3" id="KW-0597">Phosphoprotein</keyword>
<feature type="transmembrane region" description="Helical" evidence="4">
    <location>
        <begin position="7"/>
        <end position="28"/>
    </location>
</feature>
<dbReference type="PRINTS" id="PR00344">
    <property type="entry name" value="BCTRLSENSOR"/>
</dbReference>
<keyword evidence="4" id="KW-0812">Transmembrane</keyword>
<dbReference type="Gene3D" id="1.10.287.130">
    <property type="match status" value="1"/>
</dbReference>
<organism evidence="6 7">
    <name type="scientific">Spongiibacter nanhainus</name>
    <dbReference type="NCBI Taxonomy" id="2794344"/>
    <lineage>
        <taxon>Bacteria</taxon>
        <taxon>Pseudomonadati</taxon>
        <taxon>Pseudomonadota</taxon>
        <taxon>Gammaproteobacteria</taxon>
        <taxon>Cellvibrionales</taxon>
        <taxon>Spongiibacteraceae</taxon>
        <taxon>Spongiibacter</taxon>
    </lineage>
</organism>
<dbReference type="Pfam" id="PF00512">
    <property type="entry name" value="HisKA"/>
    <property type="match status" value="1"/>
</dbReference>
<dbReference type="PROSITE" id="PS50109">
    <property type="entry name" value="HIS_KIN"/>
    <property type="match status" value="1"/>
</dbReference>
<evidence type="ECO:0000256" key="2">
    <source>
        <dbReference type="ARBA" id="ARBA00012438"/>
    </source>
</evidence>
<dbReference type="Gene3D" id="3.30.450.20">
    <property type="entry name" value="PAS domain"/>
    <property type="match status" value="1"/>
</dbReference>
<feature type="transmembrane region" description="Helical" evidence="4">
    <location>
        <begin position="34"/>
        <end position="52"/>
    </location>
</feature>
<dbReference type="SUPFAM" id="SSF47384">
    <property type="entry name" value="Homodimeric domain of signal transducing histidine kinase"/>
    <property type="match status" value="1"/>
</dbReference>
<evidence type="ECO:0000256" key="4">
    <source>
        <dbReference type="SAM" id="Phobius"/>
    </source>
</evidence>
<evidence type="ECO:0000256" key="3">
    <source>
        <dbReference type="ARBA" id="ARBA00022553"/>
    </source>
</evidence>
<dbReference type="Gene3D" id="3.30.565.10">
    <property type="entry name" value="Histidine kinase-like ATPase, C-terminal domain"/>
    <property type="match status" value="1"/>
</dbReference>
<dbReference type="SUPFAM" id="SSF55874">
    <property type="entry name" value="ATPase domain of HSP90 chaperone/DNA topoisomerase II/histidine kinase"/>
    <property type="match status" value="1"/>
</dbReference>
<dbReference type="InterPro" id="IPR036890">
    <property type="entry name" value="HATPase_C_sf"/>
</dbReference>
<evidence type="ECO:0000313" key="7">
    <source>
        <dbReference type="Proteomes" id="UP000596063"/>
    </source>
</evidence>
<dbReference type="RefSeq" id="WP_198568522.1">
    <property type="nucleotide sequence ID" value="NZ_CP066167.1"/>
</dbReference>
<dbReference type="Pfam" id="PF25323">
    <property type="entry name" value="6TM_PilS"/>
    <property type="match status" value="1"/>
</dbReference>
<evidence type="ECO:0000259" key="5">
    <source>
        <dbReference type="PROSITE" id="PS50109"/>
    </source>
</evidence>
<evidence type="ECO:0000256" key="1">
    <source>
        <dbReference type="ARBA" id="ARBA00000085"/>
    </source>
</evidence>
<name>A0A7T4QY97_9GAMM</name>
<dbReference type="Proteomes" id="UP000596063">
    <property type="component" value="Chromosome"/>
</dbReference>
<proteinExistence type="predicted"/>
<dbReference type="InterPro" id="IPR003594">
    <property type="entry name" value="HATPase_dom"/>
</dbReference>
<feature type="domain" description="Histidine kinase" evidence="5">
    <location>
        <begin position="297"/>
        <end position="508"/>
    </location>
</feature>
<dbReference type="Pfam" id="PF02518">
    <property type="entry name" value="HATPase_c"/>
    <property type="match status" value="1"/>
</dbReference>
<dbReference type="KEGG" id="snan:I6N98_11585"/>
<dbReference type="EMBL" id="CP066167">
    <property type="protein sequence ID" value="QQD17020.1"/>
    <property type="molecule type" value="Genomic_DNA"/>
</dbReference>
<evidence type="ECO:0000313" key="6">
    <source>
        <dbReference type="EMBL" id="QQD17020.1"/>
    </source>
</evidence>
<dbReference type="CDD" id="cd00082">
    <property type="entry name" value="HisKA"/>
    <property type="match status" value="1"/>
</dbReference>
<dbReference type="SMART" id="SM00387">
    <property type="entry name" value="HATPase_c"/>
    <property type="match status" value="1"/>
</dbReference>
<dbReference type="GO" id="GO:0000155">
    <property type="term" value="F:phosphorelay sensor kinase activity"/>
    <property type="evidence" value="ECO:0007669"/>
    <property type="project" value="InterPro"/>
</dbReference>
<gene>
    <name evidence="6" type="ORF">I6N98_11585</name>
</gene>
<reference evidence="6 7" key="1">
    <citation type="submission" date="2020-12" db="EMBL/GenBank/DDBJ databases">
        <authorList>
            <person name="Shan Y."/>
        </authorList>
    </citation>
    <scope>NUCLEOTIDE SEQUENCE [LARGE SCALE GENOMIC DNA]</scope>
    <source>
        <strain evidence="7">csc3.9</strain>
    </source>
</reference>
<feature type="transmembrane region" description="Helical" evidence="4">
    <location>
        <begin position="89"/>
        <end position="118"/>
    </location>
</feature>
<dbReference type="AlphaFoldDB" id="A0A7T4QY97"/>
<dbReference type="InterPro" id="IPR005467">
    <property type="entry name" value="His_kinase_dom"/>
</dbReference>
<dbReference type="CDD" id="cd00075">
    <property type="entry name" value="HATPase"/>
    <property type="match status" value="1"/>
</dbReference>
<dbReference type="PANTHER" id="PTHR43065:SF52">
    <property type="entry name" value="SENSOR PROTEIN KINASE PILS"/>
    <property type="match status" value="1"/>
</dbReference>
<dbReference type="SMART" id="SM00388">
    <property type="entry name" value="HisKA"/>
    <property type="match status" value="1"/>
</dbReference>
<keyword evidence="7" id="KW-1185">Reference proteome</keyword>
<dbReference type="InterPro" id="IPR004358">
    <property type="entry name" value="Sig_transdc_His_kin-like_C"/>
</dbReference>
<comment type="catalytic activity">
    <reaction evidence="1">
        <text>ATP + protein L-histidine = ADP + protein N-phospho-L-histidine.</text>
        <dbReference type="EC" id="2.7.13.3"/>
    </reaction>
</comment>
<dbReference type="InterPro" id="IPR036097">
    <property type="entry name" value="HisK_dim/P_sf"/>
</dbReference>